<feature type="compositionally biased region" description="Low complexity" evidence="1">
    <location>
        <begin position="143"/>
        <end position="153"/>
    </location>
</feature>
<feature type="compositionally biased region" description="Polar residues" evidence="1">
    <location>
        <begin position="273"/>
        <end position="288"/>
    </location>
</feature>
<feature type="region of interest" description="Disordered" evidence="1">
    <location>
        <begin position="1"/>
        <end position="28"/>
    </location>
</feature>
<evidence type="ECO:0000313" key="2">
    <source>
        <dbReference type="EMBL" id="KAG0289175.1"/>
    </source>
</evidence>
<dbReference type="Proteomes" id="UP001194696">
    <property type="component" value="Unassembled WGS sequence"/>
</dbReference>
<proteinExistence type="predicted"/>
<evidence type="ECO:0000256" key="1">
    <source>
        <dbReference type="SAM" id="MobiDB-lite"/>
    </source>
</evidence>
<feature type="compositionally biased region" description="Low complexity" evidence="1">
    <location>
        <begin position="316"/>
        <end position="371"/>
    </location>
</feature>
<protein>
    <submittedName>
        <fullName evidence="2">Uncharacterized protein</fullName>
    </submittedName>
</protein>
<name>A0ABQ7K1M3_9FUNG</name>
<organism evidence="2 3">
    <name type="scientific">Linnemannia gamsii</name>
    <dbReference type="NCBI Taxonomy" id="64522"/>
    <lineage>
        <taxon>Eukaryota</taxon>
        <taxon>Fungi</taxon>
        <taxon>Fungi incertae sedis</taxon>
        <taxon>Mucoromycota</taxon>
        <taxon>Mortierellomycotina</taxon>
        <taxon>Mortierellomycetes</taxon>
        <taxon>Mortierellales</taxon>
        <taxon>Mortierellaceae</taxon>
        <taxon>Linnemannia</taxon>
    </lineage>
</organism>
<feature type="region of interest" description="Disordered" evidence="1">
    <location>
        <begin position="58"/>
        <end position="434"/>
    </location>
</feature>
<feature type="compositionally biased region" description="Basic and acidic residues" evidence="1">
    <location>
        <begin position="193"/>
        <end position="212"/>
    </location>
</feature>
<evidence type="ECO:0000313" key="3">
    <source>
        <dbReference type="Proteomes" id="UP001194696"/>
    </source>
</evidence>
<sequence>MPSVTKPFMGAAARTRDASVSSLPGPRHEDMILPVVAKRIKEQGLYDHDVVAYSDDYNAPLYKAPSPANAGNPFASYDRMKAESSADLSNPPASSSSAHSRKLSQSPENDQDLDQNKAGRNSRDDHNRASTSSEHAAPPLSPPLSDTSPDLSTVKSARRQRERKETVESQQSHQQQAHNDPSSSGASSPVATRPDRPRRARRNTERSTRHDQYATFGEYEVQAAPQSPQSPQSPTSRQEYLDRTQQPSWDRPYVTNDAGQDPYAPPVNKSARQEMTQNSAVDGYQPQNLREYDYGQGRGQNKASQRQEYDYRSQGDQYSSRQKDQSYYQQDSYNHQEKQQQQQQQQQYQSPQQYQQQQQSYNSNNDYYQNQTVGQNHGYQGQQGRAQNAQSRPEMVQVEMSTMGNGPREGESSEDQQPQAVQIDAKDGAKREKKGAVCCIVM</sequence>
<reference evidence="2 3" key="1">
    <citation type="journal article" date="2020" name="Fungal Divers.">
        <title>Resolving the Mortierellaceae phylogeny through synthesis of multi-gene phylogenetics and phylogenomics.</title>
        <authorList>
            <person name="Vandepol N."/>
            <person name="Liber J."/>
            <person name="Desiro A."/>
            <person name="Na H."/>
            <person name="Kennedy M."/>
            <person name="Barry K."/>
            <person name="Grigoriev I.V."/>
            <person name="Miller A.N."/>
            <person name="O'Donnell K."/>
            <person name="Stajich J.E."/>
            <person name="Bonito G."/>
        </authorList>
    </citation>
    <scope>NUCLEOTIDE SEQUENCE [LARGE SCALE GENOMIC DNA]</scope>
    <source>
        <strain evidence="2 3">AD045</strain>
    </source>
</reference>
<feature type="compositionally biased region" description="Polar residues" evidence="1">
    <location>
        <begin position="372"/>
        <end position="391"/>
    </location>
</feature>
<feature type="compositionally biased region" description="Polar residues" evidence="1">
    <location>
        <begin position="168"/>
        <end position="187"/>
    </location>
</feature>
<dbReference type="EMBL" id="JAAAIM010000362">
    <property type="protein sequence ID" value="KAG0289175.1"/>
    <property type="molecule type" value="Genomic_DNA"/>
</dbReference>
<gene>
    <name evidence="2" type="ORF">BGZ96_007189</name>
</gene>
<feature type="compositionally biased region" description="Low complexity" evidence="1">
    <location>
        <begin position="222"/>
        <end position="236"/>
    </location>
</feature>
<feature type="compositionally biased region" description="Basic and acidic residues" evidence="1">
    <location>
        <begin position="114"/>
        <end position="128"/>
    </location>
</feature>
<comment type="caution">
    <text evidence="2">The sequence shown here is derived from an EMBL/GenBank/DDBJ whole genome shotgun (WGS) entry which is preliminary data.</text>
</comment>
<keyword evidence="3" id="KW-1185">Reference proteome</keyword>
<feature type="compositionally biased region" description="Low complexity" evidence="1">
    <location>
        <begin position="85"/>
        <end position="106"/>
    </location>
</feature>
<accession>A0ABQ7K1M3</accession>